<protein>
    <submittedName>
        <fullName evidence="1">Uncharacterized protein</fullName>
    </submittedName>
</protein>
<reference evidence="1 2" key="1">
    <citation type="submission" date="2015-07" db="EMBL/GenBank/DDBJ databases">
        <authorList>
            <person name="Noorani M."/>
        </authorList>
    </citation>
    <scope>NUCLEOTIDE SEQUENCE [LARGE SCALE GENOMIC DNA]</scope>
    <source>
        <strain evidence="1 2">KCTC 42284</strain>
    </source>
</reference>
<proteinExistence type="predicted"/>
<dbReference type="Proteomes" id="UP000066624">
    <property type="component" value="Chromosome"/>
</dbReference>
<organism evidence="1 2">
    <name type="scientific">Wenzhouxiangella marina</name>
    <dbReference type="NCBI Taxonomy" id="1579979"/>
    <lineage>
        <taxon>Bacteria</taxon>
        <taxon>Pseudomonadati</taxon>
        <taxon>Pseudomonadota</taxon>
        <taxon>Gammaproteobacteria</taxon>
        <taxon>Chromatiales</taxon>
        <taxon>Wenzhouxiangellaceae</taxon>
        <taxon>Wenzhouxiangella</taxon>
    </lineage>
</organism>
<dbReference type="InterPro" id="IPR030392">
    <property type="entry name" value="S74_ICA"/>
</dbReference>
<dbReference type="EMBL" id="CP012154">
    <property type="protein sequence ID" value="AKS43025.1"/>
    <property type="molecule type" value="Genomic_DNA"/>
</dbReference>
<dbReference type="KEGG" id="wma:WM2015_2667"/>
<dbReference type="OrthoDB" id="6892488at2"/>
<evidence type="ECO:0000313" key="1">
    <source>
        <dbReference type="EMBL" id="AKS43025.1"/>
    </source>
</evidence>
<name>A0A0K0XZC6_9GAMM</name>
<gene>
    <name evidence="1" type="ORF">WM2015_2667</name>
</gene>
<evidence type="ECO:0000313" key="2">
    <source>
        <dbReference type="Proteomes" id="UP000066624"/>
    </source>
</evidence>
<dbReference type="Pfam" id="PF13884">
    <property type="entry name" value="Peptidase_S74"/>
    <property type="match status" value="1"/>
</dbReference>
<sequence length="506" mass="53015">MFNSKRSFDHHGHRMPGARHLLVCLVALCLALPIQAGLPANETLNYQGRLLDNGAPFTGSVDMNFEIWTQQTGGTMVSSQSVTGVAVANGLFQVELLFGTVPWGDGLWLEVEADGITLTPRQRVAAAPLALHALNGGGFWELDGGILSYDDTVAINSNATEALIVDGGVVGISATADGNAVFGQTANGIAVQGVATGTAAQNYGLYGTSFSDAGFGVYATNIDPLGTAMRAEGFVGLNAEADSTGVFARGDDNGVYGESPNVGLFGAASNANGYGGYFAGVPGSKSYFAHPVGIDVLTPGAMLEINGPGVNGNGRALRISVNDDEKLIVGALGTSIYDPVFLDGTLTITTFATGGGIDVCRTGTTGTAGQLAACSSSGRYKTNIESIDSATALIDRLRPVTFEWIETGEEDLGLVAEEVAAIEPRLAIYNADGQVEGVKYRQLGALLIRALQEQRQETEQLHGEVRLLTQQLEQSEGLLRQNQELAQRLERLEAALLGEQVLVSRD</sequence>
<accession>A0A0K0XZC6</accession>
<dbReference type="PROSITE" id="PS51688">
    <property type="entry name" value="ICA"/>
    <property type="match status" value="1"/>
</dbReference>
<dbReference type="AlphaFoldDB" id="A0A0K0XZC6"/>
<dbReference type="RefSeq" id="WP_082169754.1">
    <property type="nucleotide sequence ID" value="NZ_CP012154.1"/>
</dbReference>
<keyword evidence="2" id="KW-1185">Reference proteome</keyword>
<dbReference type="STRING" id="1579979.WM2015_2667"/>